<dbReference type="Pfam" id="PF03330">
    <property type="entry name" value="DPBB_1"/>
    <property type="match status" value="1"/>
</dbReference>
<sequence length="102" mass="10885">MATYEELNIFSATFYTPNGGIGACGAPLQNSDFIMALNEAQYNGGAHCWQHLDVEYNRKTINVTVGDLCPGCGTDGLDLSEGAFASLADLSIGVLTVNWSFE</sequence>
<dbReference type="PANTHER" id="PTHR31836:SF28">
    <property type="entry name" value="SRCR DOMAIN-CONTAINING PROTEIN-RELATED"/>
    <property type="match status" value="1"/>
</dbReference>
<dbReference type="CDD" id="cd22191">
    <property type="entry name" value="DPBB_RlpA_EXP_N-like"/>
    <property type="match status" value="1"/>
</dbReference>
<dbReference type="Proteomes" id="UP001215280">
    <property type="component" value="Unassembled WGS sequence"/>
</dbReference>
<dbReference type="SUPFAM" id="SSF50685">
    <property type="entry name" value="Barwin-like endoglucanases"/>
    <property type="match status" value="1"/>
</dbReference>
<dbReference type="AlphaFoldDB" id="A0AAD7J6H7"/>
<evidence type="ECO:0000259" key="2">
    <source>
        <dbReference type="Pfam" id="PF03330"/>
    </source>
</evidence>
<accession>A0AAD7J6H7</accession>
<organism evidence="3 4">
    <name type="scientific">Mycena maculata</name>
    <dbReference type="NCBI Taxonomy" id="230809"/>
    <lineage>
        <taxon>Eukaryota</taxon>
        <taxon>Fungi</taxon>
        <taxon>Dikarya</taxon>
        <taxon>Basidiomycota</taxon>
        <taxon>Agaricomycotina</taxon>
        <taxon>Agaricomycetes</taxon>
        <taxon>Agaricomycetidae</taxon>
        <taxon>Agaricales</taxon>
        <taxon>Marasmiineae</taxon>
        <taxon>Mycenaceae</taxon>
        <taxon>Mycena</taxon>
    </lineage>
</organism>
<name>A0AAD7J6H7_9AGAR</name>
<reference evidence="3" key="1">
    <citation type="submission" date="2023-03" db="EMBL/GenBank/DDBJ databases">
        <title>Massive genome expansion in bonnet fungi (Mycena s.s.) driven by repeated elements and novel gene families across ecological guilds.</title>
        <authorList>
            <consortium name="Lawrence Berkeley National Laboratory"/>
            <person name="Harder C.B."/>
            <person name="Miyauchi S."/>
            <person name="Viragh M."/>
            <person name="Kuo A."/>
            <person name="Thoen E."/>
            <person name="Andreopoulos B."/>
            <person name="Lu D."/>
            <person name="Skrede I."/>
            <person name="Drula E."/>
            <person name="Henrissat B."/>
            <person name="Morin E."/>
            <person name="Kohler A."/>
            <person name="Barry K."/>
            <person name="LaButti K."/>
            <person name="Morin E."/>
            <person name="Salamov A."/>
            <person name="Lipzen A."/>
            <person name="Mereny Z."/>
            <person name="Hegedus B."/>
            <person name="Baldrian P."/>
            <person name="Stursova M."/>
            <person name="Weitz H."/>
            <person name="Taylor A."/>
            <person name="Grigoriev I.V."/>
            <person name="Nagy L.G."/>
            <person name="Martin F."/>
            <person name="Kauserud H."/>
        </authorList>
    </citation>
    <scope>NUCLEOTIDE SEQUENCE</scope>
    <source>
        <strain evidence="3">CBHHK188m</strain>
    </source>
</reference>
<proteinExistence type="predicted"/>
<keyword evidence="1" id="KW-0732">Signal</keyword>
<evidence type="ECO:0000256" key="1">
    <source>
        <dbReference type="ARBA" id="ARBA00022729"/>
    </source>
</evidence>
<keyword evidence="4" id="KW-1185">Reference proteome</keyword>
<protein>
    <submittedName>
        <fullName evidence="3">RlpA-like double-psi beta-barrel-protein domain-containing protein-containing protein</fullName>
    </submittedName>
</protein>
<comment type="caution">
    <text evidence="3">The sequence shown here is derived from an EMBL/GenBank/DDBJ whole genome shotgun (WGS) entry which is preliminary data.</text>
</comment>
<dbReference type="InterPro" id="IPR051477">
    <property type="entry name" value="Expansin_CellWall"/>
</dbReference>
<dbReference type="Gene3D" id="2.40.40.10">
    <property type="entry name" value="RlpA-like domain"/>
    <property type="match status" value="1"/>
</dbReference>
<dbReference type="PANTHER" id="PTHR31836">
    <property type="match status" value="1"/>
</dbReference>
<dbReference type="InterPro" id="IPR009009">
    <property type="entry name" value="RlpA-like_DPBB"/>
</dbReference>
<evidence type="ECO:0000313" key="3">
    <source>
        <dbReference type="EMBL" id="KAJ7757782.1"/>
    </source>
</evidence>
<dbReference type="EMBL" id="JARJLG010000057">
    <property type="protein sequence ID" value="KAJ7757782.1"/>
    <property type="molecule type" value="Genomic_DNA"/>
</dbReference>
<dbReference type="InterPro" id="IPR036908">
    <property type="entry name" value="RlpA-like_sf"/>
</dbReference>
<gene>
    <name evidence="3" type="ORF">DFH07DRAFT_742049</name>
</gene>
<evidence type="ECO:0000313" key="4">
    <source>
        <dbReference type="Proteomes" id="UP001215280"/>
    </source>
</evidence>
<feature type="domain" description="RlpA-like protein double-psi beta-barrel" evidence="2">
    <location>
        <begin position="11"/>
        <end position="98"/>
    </location>
</feature>